<protein>
    <submittedName>
        <fullName evidence="3">Uncharacterized protein</fullName>
    </submittedName>
</protein>
<dbReference type="OrthoDB" id="3176171at2759"/>
<feature type="region of interest" description="Disordered" evidence="2">
    <location>
        <begin position="131"/>
        <end position="196"/>
    </location>
</feature>
<feature type="coiled-coil region" evidence="1">
    <location>
        <begin position="99"/>
        <end position="126"/>
    </location>
</feature>
<proteinExistence type="predicted"/>
<feature type="compositionally biased region" description="Basic and acidic residues" evidence="2">
    <location>
        <begin position="180"/>
        <end position="190"/>
    </location>
</feature>
<evidence type="ECO:0000313" key="4">
    <source>
        <dbReference type="Proteomes" id="UP000053237"/>
    </source>
</evidence>
<comment type="caution">
    <text evidence="3">The sequence shown here is derived from an EMBL/GenBank/DDBJ whole genome shotgun (WGS) entry which is preliminary data.</text>
</comment>
<dbReference type="Proteomes" id="UP000053237">
    <property type="component" value="Unassembled WGS sequence"/>
</dbReference>
<organism evidence="3 4">
    <name type="scientific">Albugo candida</name>
    <dbReference type="NCBI Taxonomy" id="65357"/>
    <lineage>
        <taxon>Eukaryota</taxon>
        <taxon>Sar</taxon>
        <taxon>Stramenopiles</taxon>
        <taxon>Oomycota</taxon>
        <taxon>Peronosporomycetes</taxon>
        <taxon>Albuginales</taxon>
        <taxon>Albuginaceae</taxon>
        <taxon>Albugo</taxon>
    </lineage>
</organism>
<dbReference type="AlphaFoldDB" id="A0A024G145"/>
<gene>
    <name evidence="3" type="ORF">BN9_013560</name>
</gene>
<reference evidence="3 4" key="1">
    <citation type="submission" date="2012-05" db="EMBL/GenBank/DDBJ databases">
        <title>Recombination and specialization in a pathogen metapopulation.</title>
        <authorList>
            <person name="Gardiner A."/>
            <person name="Kemen E."/>
            <person name="Schultz-Larsen T."/>
            <person name="MacLean D."/>
            <person name="Van Oosterhout C."/>
            <person name="Jones J.D.G."/>
        </authorList>
    </citation>
    <scope>NUCLEOTIDE SEQUENCE [LARGE SCALE GENOMIC DNA]</scope>
    <source>
        <strain evidence="3 4">Ac Nc2</strain>
    </source>
</reference>
<evidence type="ECO:0000313" key="3">
    <source>
        <dbReference type="EMBL" id="CCI40572.1"/>
    </source>
</evidence>
<keyword evidence="4" id="KW-1185">Reference proteome</keyword>
<accession>A0A024G145</accession>
<sequence>MLFGCITTGKKRKKLALNIARVEKSGCASTEDLKSLETWKRLLREKNELIRTLQAKVASVEKHNPILDELFPSKEQICHFIIECLLGEAIGGKATNCELKSCKEDLRETKGRLVEALEDLDDLRDNAHTETVATGNETMQANDVQGSQSELKKSTKGPQKTKTYTFLSEDGLEDSLSEVSRSDHSDRVEGEASEAY</sequence>
<dbReference type="InParanoid" id="A0A024G145"/>
<evidence type="ECO:0000256" key="2">
    <source>
        <dbReference type="SAM" id="MobiDB-lite"/>
    </source>
</evidence>
<dbReference type="EMBL" id="CAIX01000010">
    <property type="protein sequence ID" value="CCI40572.1"/>
    <property type="molecule type" value="Genomic_DNA"/>
</dbReference>
<keyword evidence="1" id="KW-0175">Coiled coil</keyword>
<evidence type="ECO:0000256" key="1">
    <source>
        <dbReference type="SAM" id="Coils"/>
    </source>
</evidence>
<feature type="compositionally biased region" description="Polar residues" evidence="2">
    <location>
        <begin position="131"/>
        <end position="149"/>
    </location>
</feature>
<feature type="coiled-coil region" evidence="1">
    <location>
        <begin position="36"/>
        <end position="63"/>
    </location>
</feature>
<name>A0A024G145_9STRA</name>
<feature type="compositionally biased region" description="Polar residues" evidence="2">
    <location>
        <begin position="156"/>
        <end position="166"/>
    </location>
</feature>